<dbReference type="PROSITE" id="PS51192">
    <property type="entry name" value="HELICASE_ATP_BIND_1"/>
    <property type="match status" value="1"/>
</dbReference>
<accession>A0A1N6GA23</accession>
<gene>
    <name evidence="4" type="ORF">SAMN02743940_0617</name>
</gene>
<keyword evidence="4" id="KW-0067">ATP-binding</keyword>
<dbReference type="SMART" id="SM00490">
    <property type="entry name" value="HELICc"/>
    <property type="match status" value="1"/>
</dbReference>
<dbReference type="InterPro" id="IPR000330">
    <property type="entry name" value="SNF2_N"/>
</dbReference>
<dbReference type="Proteomes" id="UP000185062">
    <property type="component" value="Unassembled WGS sequence"/>
</dbReference>
<dbReference type="InterPro" id="IPR027417">
    <property type="entry name" value="P-loop_NTPase"/>
</dbReference>
<dbReference type="PROSITE" id="PS51194">
    <property type="entry name" value="HELICASE_CTER"/>
    <property type="match status" value="1"/>
</dbReference>
<feature type="domain" description="Helicase C-terminal" evidence="3">
    <location>
        <begin position="870"/>
        <end position="1027"/>
    </location>
</feature>
<sequence>MYIFHTSWVPDNPGYFDNSGRFIFWAETESKSKDKTPANTHAGTVFQKKQLQQFFIDEFPLKTALVSVLNPQPSHFYIALPSQDDIPLPSPEMALITGEMIPEEFDWQSWKIFGLSLEKPLLFLREIRFLALHKTDQFRLGSDMQFWIDYARSFGEIVRRHQYIPSLRCYLEAPAKKTTQPNLKISTGWEPVATTYEQLIADFSSIMPLACVAVQEQMGDKEKTDSPSLLDREQLLRHFSEQMLEMLIQNVDFTKKLQNQFDDNFFGRLINASQKWPFITSEQWRQWRSWKQGLLGQEKQNGFNLGIRLQQAEPSSPDAWLLRFFVESRQDPSLKLSLTDYWHPDCDKSAYKHFLDHDFEKNLLLGLGQAARICPLLWDGLESNRPVGLTLNMEAAFAFLKNDAGVLEDAGFKISLPSWWTPKGRRRAQIRTKASVHSTPGQEKSDGQFNLTSILQYDYQLSIGEQVVTEDEWELLVNAKSPLIHFRGEWMEIDKEQMESLLALWKKQQSADETVTLTDMLRQAAEADEQTQIYSFDDTLSEILSRLRDNQRLQLLDTPQALNGDLREYQKRGLSWLVYLESLGLHPCLADDMGLGKTIQVIARLVQERAQSTESLAPTLLIAPTSVLGNWQKEIERFAGQLATVLHHGATRTQTPAQFKQDIADKDVVITSFSLVRRDASLFNPIDWHRVVIDEAQNIKNPQSAQAKAIFRLNAKHRLAMTGTPIENRLMDMWSIFHFLNPGYLGTSTQFKKTYETPIQRDSDTLRSTQLKKLITPFILRRLKTDKSIIKDLPDKIEQKVYCNLTQEQASLYQAVVDDIQVELAQAEGIQRKGLMLSTLMKLKQICNHPAQFLQDDSDFSTLRSHKLARVSEMVEEAITEGDSMLIFTQFTEIGAAMEKHLRENYHYPVYYLHGGTARKRRAQMIEQFQDEDAPASIFVLSLKAGGVGITLTRANHVFHFDRWWNPAVENQATDRAFRIGQTKTVFAHKMVALGTLEERIDQMLEEKQKLSESIIGNDESWLTELDNDAFRALIQLNKNTILEA</sequence>
<keyword evidence="5" id="KW-1185">Reference proteome</keyword>
<keyword evidence="4" id="KW-0347">Helicase</keyword>
<organism evidence="4 5">
    <name type="scientific">Nitrosomonas cryotolerans ATCC 49181</name>
    <dbReference type="NCBI Taxonomy" id="1131553"/>
    <lineage>
        <taxon>Bacteria</taxon>
        <taxon>Pseudomonadati</taxon>
        <taxon>Pseudomonadota</taxon>
        <taxon>Betaproteobacteria</taxon>
        <taxon>Nitrosomonadales</taxon>
        <taxon>Nitrosomonadaceae</taxon>
        <taxon>Nitrosomonas</taxon>
    </lineage>
</organism>
<dbReference type="CDD" id="cd18793">
    <property type="entry name" value="SF2_C_SNF"/>
    <property type="match status" value="1"/>
</dbReference>
<dbReference type="InterPro" id="IPR001650">
    <property type="entry name" value="Helicase_C-like"/>
</dbReference>
<dbReference type="GO" id="GO:0016787">
    <property type="term" value="F:hydrolase activity"/>
    <property type="evidence" value="ECO:0007669"/>
    <property type="project" value="UniProtKB-KW"/>
</dbReference>
<dbReference type="GO" id="GO:0004386">
    <property type="term" value="F:helicase activity"/>
    <property type="evidence" value="ECO:0007669"/>
    <property type="project" value="UniProtKB-KW"/>
</dbReference>
<dbReference type="Pfam" id="PF00271">
    <property type="entry name" value="Helicase_C"/>
    <property type="match status" value="1"/>
</dbReference>
<dbReference type="Gene3D" id="3.40.50.10810">
    <property type="entry name" value="Tandem AAA-ATPase domain"/>
    <property type="match status" value="1"/>
</dbReference>
<dbReference type="AlphaFoldDB" id="A0A1N6GA23"/>
<dbReference type="GO" id="GO:0005524">
    <property type="term" value="F:ATP binding"/>
    <property type="evidence" value="ECO:0007669"/>
    <property type="project" value="InterPro"/>
</dbReference>
<dbReference type="InterPro" id="IPR022138">
    <property type="entry name" value="DUF3670"/>
</dbReference>
<protein>
    <submittedName>
        <fullName evidence="4">Superfamily II DNA or RNA helicase, SNF2 family</fullName>
    </submittedName>
</protein>
<name>A0A1N6GA23_9PROT</name>
<dbReference type="Pfam" id="PF00176">
    <property type="entry name" value="SNF2-rel_dom"/>
    <property type="match status" value="1"/>
</dbReference>
<evidence type="ECO:0000313" key="4">
    <source>
        <dbReference type="EMBL" id="SIO04327.1"/>
    </source>
</evidence>
<dbReference type="eggNOG" id="COG0553">
    <property type="taxonomic scope" value="Bacteria"/>
</dbReference>
<evidence type="ECO:0000259" key="3">
    <source>
        <dbReference type="PROSITE" id="PS51194"/>
    </source>
</evidence>
<dbReference type="SMART" id="SM00487">
    <property type="entry name" value="DEXDc"/>
    <property type="match status" value="1"/>
</dbReference>
<reference evidence="4 5" key="1">
    <citation type="submission" date="2016-12" db="EMBL/GenBank/DDBJ databases">
        <authorList>
            <person name="Song W.-J."/>
            <person name="Kurnit D.M."/>
        </authorList>
    </citation>
    <scope>NUCLEOTIDE SEQUENCE [LARGE SCALE GENOMIC DNA]</scope>
    <source>
        <strain evidence="4 5">ATCC 49181</strain>
    </source>
</reference>
<dbReference type="CDD" id="cd18012">
    <property type="entry name" value="DEXQc_arch_SWI2_SNF2"/>
    <property type="match status" value="1"/>
</dbReference>
<keyword evidence="4" id="KW-0547">Nucleotide-binding</keyword>
<dbReference type="Pfam" id="PF12419">
    <property type="entry name" value="DUF3670"/>
    <property type="match status" value="1"/>
</dbReference>
<dbReference type="InterPro" id="IPR049730">
    <property type="entry name" value="SNF2/RAD54-like_C"/>
</dbReference>
<feature type="domain" description="Helicase ATP-binding" evidence="2">
    <location>
        <begin position="578"/>
        <end position="743"/>
    </location>
</feature>
<evidence type="ECO:0000256" key="1">
    <source>
        <dbReference type="ARBA" id="ARBA00022801"/>
    </source>
</evidence>
<dbReference type="InterPro" id="IPR038718">
    <property type="entry name" value="SNF2-like_sf"/>
</dbReference>
<dbReference type="FunFam" id="3.40.50.300:FF:000533">
    <property type="entry name" value="Helicase, Snf2 family"/>
    <property type="match status" value="1"/>
</dbReference>
<dbReference type="InterPro" id="IPR014001">
    <property type="entry name" value="Helicase_ATP-bd"/>
</dbReference>
<dbReference type="Gene3D" id="3.40.50.300">
    <property type="entry name" value="P-loop containing nucleotide triphosphate hydrolases"/>
    <property type="match status" value="1"/>
</dbReference>
<dbReference type="RefSeq" id="WP_028462500.1">
    <property type="nucleotide sequence ID" value="NZ_FSRO01000001.1"/>
</dbReference>
<dbReference type="STRING" id="44575.SAMN05216419_10783"/>
<evidence type="ECO:0000313" key="5">
    <source>
        <dbReference type="Proteomes" id="UP000185062"/>
    </source>
</evidence>
<keyword evidence="1" id="KW-0378">Hydrolase</keyword>
<dbReference type="SUPFAM" id="SSF52540">
    <property type="entry name" value="P-loop containing nucleoside triphosphate hydrolases"/>
    <property type="match status" value="2"/>
</dbReference>
<dbReference type="EMBL" id="FSRO01000001">
    <property type="protein sequence ID" value="SIO04327.1"/>
    <property type="molecule type" value="Genomic_DNA"/>
</dbReference>
<dbReference type="PANTHER" id="PTHR10799">
    <property type="entry name" value="SNF2/RAD54 HELICASE FAMILY"/>
    <property type="match status" value="1"/>
</dbReference>
<proteinExistence type="predicted"/>
<evidence type="ECO:0000259" key="2">
    <source>
        <dbReference type="PROSITE" id="PS51192"/>
    </source>
</evidence>